<feature type="domain" description="FAD/NAD(P)-binding" evidence="8">
    <location>
        <begin position="1"/>
        <end position="265"/>
    </location>
</feature>
<dbReference type="InterPro" id="IPR023753">
    <property type="entry name" value="FAD/NAD-binding_dom"/>
</dbReference>
<accession>H2C7R3</accession>
<dbReference type="PANTHER" id="PTHR43706">
    <property type="entry name" value="NADH DEHYDROGENASE"/>
    <property type="match status" value="1"/>
</dbReference>
<dbReference type="AlphaFoldDB" id="H2C7R3"/>
<dbReference type="RefSeq" id="WP_009074363.1">
    <property type="nucleotide sequence ID" value="NZ_JH597770.1"/>
</dbReference>
<dbReference type="eggNOG" id="arCOG01067">
    <property type="taxonomic scope" value="Archaea"/>
</dbReference>
<dbReference type="InterPro" id="IPR036188">
    <property type="entry name" value="FAD/NAD-bd_sf"/>
</dbReference>
<dbReference type="GO" id="GO:0050136">
    <property type="term" value="F:NADH dehydrogenase (quinone) (non-electrogenic) activity"/>
    <property type="evidence" value="ECO:0007669"/>
    <property type="project" value="UniProtKB-EC"/>
</dbReference>
<dbReference type="SUPFAM" id="SSF51905">
    <property type="entry name" value="FAD/NAD(P)-binding domain"/>
    <property type="match status" value="1"/>
</dbReference>
<dbReference type="Gene3D" id="3.50.50.100">
    <property type="match status" value="1"/>
</dbReference>
<organism evidence="9 10">
    <name type="scientific">Metallosphaera yellowstonensis MK1</name>
    <dbReference type="NCBI Taxonomy" id="671065"/>
    <lineage>
        <taxon>Archaea</taxon>
        <taxon>Thermoproteota</taxon>
        <taxon>Thermoprotei</taxon>
        <taxon>Sulfolobales</taxon>
        <taxon>Sulfolobaceae</taxon>
        <taxon>Metallosphaera</taxon>
    </lineage>
</organism>
<dbReference type="Pfam" id="PF07992">
    <property type="entry name" value="Pyr_redox_2"/>
    <property type="match status" value="1"/>
</dbReference>
<keyword evidence="10" id="KW-1185">Reference proteome</keyword>
<keyword evidence="5" id="KW-0560">Oxidoreductase</keyword>
<evidence type="ECO:0000256" key="4">
    <source>
        <dbReference type="ARBA" id="ARBA00022827"/>
    </source>
</evidence>
<gene>
    <name evidence="9" type="ORF">MetMK1DRAFT_00026120</name>
</gene>
<evidence type="ECO:0000256" key="2">
    <source>
        <dbReference type="ARBA" id="ARBA00012637"/>
    </source>
</evidence>
<dbReference type="OrthoDB" id="38899at2157"/>
<evidence type="ECO:0000256" key="1">
    <source>
        <dbReference type="ARBA" id="ARBA00005272"/>
    </source>
</evidence>
<sequence>MRVLVLGGGFAGLSSLAENREAIVLDSKEYFLLTHRLADVIETGNPSIAAVPYSSKVLRTKVLKVNFKEKVVVTDKGSLSYDKLIISMGYEQDLRFGKSVQKLETLEDAISIRAKLTKAKRVAILGGGTLGVELAGVIQEMGKKVTLVEYQNRLLSFMSKESSDFAFSKLRGMGVEVMLGTKVEGVEEGKVITNRGEIDADLIIAAAGFRGPKIIEEWGLTNKNWRMLVDDYLRSIDFDDVYGAGDCMTTKSFVPMSAQVAVQSGRTAMLNAMGREEKFQYRQMAVILRVGREYFGDFMGKFVKGSLAELAKRYGIYRAIKLVESV</sequence>
<dbReference type="HOGENOM" id="CLU_815399_0_0_2"/>
<keyword evidence="4" id="KW-0274">FAD</keyword>
<comment type="similarity">
    <text evidence="1">Belongs to the NADH dehydrogenase family.</text>
</comment>
<dbReference type="EMBL" id="JH597770">
    <property type="protein sequence ID" value="EHP68189.1"/>
    <property type="molecule type" value="Genomic_DNA"/>
</dbReference>
<keyword evidence="6" id="KW-0520">NAD</keyword>
<keyword evidence="3" id="KW-0285">Flavoprotein</keyword>
<evidence type="ECO:0000256" key="3">
    <source>
        <dbReference type="ARBA" id="ARBA00022630"/>
    </source>
</evidence>
<comment type="catalytic activity">
    <reaction evidence="7">
        <text>a quinone + NADH + H(+) = a quinol + NAD(+)</text>
        <dbReference type="Rhea" id="RHEA:46160"/>
        <dbReference type="ChEBI" id="CHEBI:15378"/>
        <dbReference type="ChEBI" id="CHEBI:24646"/>
        <dbReference type="ChEBI" id="CHEBI:57540"/>
        <dbReference type="ChEBI" id="CHEBI:57945"/>
        <dbReference type="ChEBI" id="CHEBI:132124"/>
        <dbReference type="EC" id="1.6.5.9"/>
    </reaction>
</comment>
<evidence type="ECO:0000256" key="6">
    <source>
        <dbReference type="ARBA" id="ARBA00023027"/>
    </source>
</evidence>
<reference evidence="9 10" key="1">
    <citation type="submission" date="2012-01" db="EMBL/GenBank/DDBJ databases">
        <title>Improved High-Quality Draft sequence of Metallosphaera yellowstonensis MK1.</title>
        <authorList>
            <consortium name="US DOE Joint Genome Institute"/>
            <person name="Lucas S."/>
            <person name="Han J."/>
            <person name="Cheng J.-F."/>
            <person name="Goodwin L."/>
            <person name="Pitluck S."/>
            <person name="Peters L."/>
            <person name="Teshima H."/>
            <person name="Detter J.C."/>
            <person name="Han C."/>
            <person name="Tapia R."/>
            <person name="Land M."/>
            <person name="Hauser L."/>
            <person name="Kyrpides N."/>
            <person name="Kozubal M."/>
            <person name="Macur R.E."/>
            <person name="Jay Z."/>
            <person name="Inskeep W."/>
            <person name="Woyke T."/>
        </authorList>
    </citation>
    <scope>NUCLEOTIDE SEQUENCE [LARGE SCALE GENOMIC DNA]</scope>
    <source>
        <strain evidence="9 10">MK1</strain>
    </source>
</reference>
<name>H2C7R3_9CREN</name>
<evidence type="ECO:0000256" key="7">
    <source>
        <dbReference type="ARBA" id="ARBA00047599"/>
    </source>
</evidence>
<dbReference type="PANTHER" id="PTHR43706:SF47">
    <property type="entry name" value="EXTERNAL NADH-UBIQUINONE OXIDOREDUCTASE 1, MITOCHONDRIAL-RELATED"/>
    <property type="match status" value="1"/>
</dbReference>
<dbReference type="STRING" id="671065.MetMK1DRAFT_00026120"/>
<evidence type="ECO:0000256" key="5">
    <source>
        <dbReference type="ARBA" id="ARBA00023002"/>
    </source>
</evidence>
<dbReference type="Proteomes" id="UP000003980">
    <property type="component" value="Unassembled WGS sequence"/>
</dbReference>
<evidence type="ECO:0000313" key="10">
    <source>
        <dbReference type="Proteomes" id="UP000003980"/>
    </source>
</evidence>
<evidence type="ECO:0000313" key="9">
    <source>
        <dbReference type="EMBL" id="EHP68189.1"/>
    </source>
</evidence>
<dbReference type="EC" id="1.6.5.9" evidence="2"/>
<evidence type="ECO:0000259" key="8">
    <source>
        <dbReference type="Pfam" id="PF07992"/>
    </source>
</evidence>
<dbReference type="PRINTS" id="PR00368">
    <property type="entry name" value="FADPNR"/>
</dbReference>
<dbReference type="InterPro" id="IPR045024">
    <property type="entry name" value="NDH-2"/>
</dbReference>
<protein>
    <recommendedName>
        <fullName evidence="2">NADH:ubiquinone reductase (non-electrogenic)</fullName>
        <ecNumber evidence="2">1.6.5.9</ecNumber>
    </recommendedName>
</protein>
<proteinExistence type="inferred from homology"/>